<dbReference type="OrthoDB" id="2603at2759"/>
<dbReference type="AlphaFoldDB" id="A0A060SQH7"/>
<sequence length="379" mass="41813">MSLSSEEDVHHTPSPSGRQHGLGAGPQGKAATYSIHRPHAVTRPVPFFYPTRAVFVPHANADDVQGSLDRAPSAHWSSRASRKNRYARRPIHVMAHPPADERRTHDISLPHKELVLLEQRVRNSQSQYKVHLAWDISFWVAVVFVLGSIIWVVNGFILFLPLVNAGSDNFPASAWSAFVGGTLFEIGSYLMYVEALNTGHEQLFGPALRELLEHGNGTVAEDVSPSSDDSHVEKGSRGDSGHAGGGQRFKFRWITGLPNVISGFPDDPPTAITDVFYWTPQVVGGCGFIISSLLLMVEVQRKWWFPNLSSLGWHIGFWNLVGAVGFMLCGALGYASLASSGVNYQSVLSTFWGSWAFLIGSVIQLWETLWREDPPKEDS</sequence>
<evidence type="ECO:0000256" key="1">
    <source>
        <dbReference type="SAM" id="MobiDB-lite"/>
    </source>
</evidence>
<comment type="caution">
    <text evidence="3">The sequence shown here is derived from an EMBL/GenBank/DDBJ whole genome shotgun (WGS) entry which is preliminary data.</text>
</comment>
<dbReference type="OMA" id="WDISWLV"/>
<protein>
    <recommendedName>
        <fullName evidence="5">Integral membrane protein</fullName>
    </recommendedName>
</protein>
<keyword evidence="2" id="KW-1133">Transmembrane helix</keyword>
<dbReference type="HOGENOM" id="CLU_027441_1_0_1"/>
<gene>
    <name evidence="3" type="ORF">BN946_scf184937.g25</name>
</gene>
<feature type="transmembrane region" description="Helical" evidence="2">
    <location>
        <begin position="317"/>
        <end position="335"/>
    </location>
</feature>
<feature type="transmembrane region" description="Helical" evidence="2">
    <location>
        <begin position="136"/>
        <end position="160"/>
    </location>
</feature>
<feature type="transmembrane region" description="Helical" evidence="2">
    <location>
        <begin position="275"/>
        <end position="297"/>
    </location>
</feature>
<evidence type="ECO:0000313" key="4">
    <source>
        <dbReference type="Proteomes" id="UP000029665"/>
    </source>
</evidence>
<keyword evidence="2" id="KW-0472">Membrane</keyword>
<keyword evidence="4" id="KW-1185">Reference proteome</keyword>
<evidence type="ECO:0000256" key="2">
    <source>
        <dbReference type="SAM" id="Phobius"/>
    </source>
</evidence>
<organism evidence="3 4">
    <name type="scientific">Pycnoporus cinnabarinus</name>
    <name type="common">Cinnabar-red polypore</name>
    <name type="synonym">Trametes cinnabarina</name>
    <dbReference type="NCBI Taxonomy" id="5643"/>
    <lineage>
        <taxon>Eukaryota</taxon>
        <taxon>Fungi</taxon>
        <taxon>Dikarya</taxon>
        <taxon>Basidiomycota</taxon>
        <taxon>Agaricomycotina</taxon>
        <taxon>Agaricomycetes</taxon>
        <taxon>Polyporales</taxon>
        <taxon>Polyporaceae</taxon>
        <taxon>Trametes</taxon>
    </lineage>
</organism>
<reference evidence="3" key="1">
    <citation type="submission" date="2014-01" db="EMBL/GenBank/DDBJ databases">
        <title>The genome of the white-rot fungus Pycnoporus cinnabarinus: a basidiomycete model with a versatile arsenal for lignocellulosic biomass breakdown.</title>
        <authorList>
            <person name="Levasseur A."/>
            <person name="Lomascolo A."/>
            <person name="Ruiz-Duenas F.J."/>
            <person name="Uzan E."/>
            <person name="Piumi F."/>
            <person name="Kues U."/>
            <person name="Ram A.F.J."/>
            <person name="Murat C."/>
            <person name="Haon M."/>
            <person name="Benoit I."/>
            <person name="Arfi Y."/>
            <person name="Chevret D."/>
            <person name="Drula E."/>
            <person name="Kwon M.J."/>
            <person name="Gouret P."/>
            <person name="Lesage-Meessen L."/>
            <person name="Lombard V."/>
            <person name="Mariette J."/>
            <person name="Noirot C."/>
            <person name="Park J."/>
            <person name="Patyshakuliyeva A."/>
            <person name="Wieneger R.A.B."/>
            <person name="Wosten H.A.B."/>
            <person name="Martin F."/>
            <person name="Coutinho P.M."/>
            <person name="de Vries R."/>
            <person name="Martinez A.T."/>
            <person name="Klopp C."/>
            <person name="Pontarotti P."/>
            <person name="Henrissat B."/>
            <person name="Record E."/>
        </authorList>
    </citation>
    <scope>NUCLEOTIDE SEQUENCE [LARGE SCALE GENOMIC DNA]</scope>
    <source>
        <strain evidence="3">BRFM137</strain>
    </source>
</reference>
<accession>A0A060SQH7</accession>
<dbReference type="STRING" id="5643.A0A060SQH7"/>
<feature type="compositionally biased region" description="Basic and acidic residues" evidence="1">
    <location>
        <begin position="228"/>
        <end position="240"/>
    </location>
</feature>
<keyword evidence="2" id="KW-0812">Transmembrane</keyword>
<evidence type="ECO:0000313" key="3">
    <source>
        <dbReference type="EMBL" id="CDO76411.1"/>
    </source>
</evidence>
<feature type="region of interest" description="Disordered" evidence="1">
    <location>
        <begin position="1"/>
        <end position="30"/>
    </location>
</feature>
<feature type="region of interest" description="Disordered" evidence="1">
    <location>
        <begin position="220"/>
        <end position="247"/>
    </location>
</feature>
<feature type="transmembrane region" description="Helical" evidence="2">
    <location>
        <begin position="172"/>
        <end position="192"/>
    </location>
</feature>
<evidence type="ECO:0008006" key="5">
    <source>
        <dbReference type="Google" id="ProtNLM"/>
    </source>
</evidence>
<name>A0A060SQH7_PYCCI</name>
<dbReference type="EMBL" id="CCBP010000370">
    <property type="protein sequence ID" value="CDO76411.1"/>
    <property type="molecule type" value="Genomic_DNA"/>
</dbReference>
<dbReference type="Proteomes" id="UP000029665">
    <property type="component" value="Unassembled WGS sequence"/>
</dbReference>
<proteinExistence type="predicted"/>
<feature type="transmembrane region" description="Helical" evidence="2">
    <location>
        <begin position="347"/>
        <end position="366"/>
    </location>
</feature>